<reference evidence="1" key="1">
    <citation type="submission" date="2020-07" db="EMBL/GenBank/DDBJ databases">
        <title>Multicomponent nature underlies the extraordinary mechanical properties of spider dragline silk.</title>
        <authorList>
            <person name="Kono N."/>
            <person name="Nakamura H."/>
            <person name="Mori M."/>
            <person name="Yoshida Y."/>
            <person name="Ohtoshi R."/>
            <person name="Malay A.D."/>
            <person name="Moran D.A.P."/>
            <person name="Tomita M."/>
            <person name="Numata K."/>
            <person name="Arakawa K."/>
        </authorList>
    </citation>
    <scope>NUCLEOTIDE SEQUENCE</scope>
</reference>
<organism evidence="1 2">
    <name type="scientific">Trichonephila clavata</name>
    <name type="common">Joro spider</name>
    <name type="synonym">Nephila clavata</name>
    <dbReference type="NCBI Taxonomy" id="2740835"/>
    <lineage>
        <taxon>Eukaryota</taxon>
        <taxon>Metazoa</taxon>
        <taxon>Ecdysozoa</taxon>
        <taxon>Arthropoda</taxon>
        <taxon>Chelicerata</taxon>
        <taxon>Arachnida</taxon>
        <taxon>Araneae</taxon>
        <taxon>Araneomorphae</taxon>
        <taxon>Entelegynae</taxon>
        <taxon>Araneoidea</taxon>
        <taxon>Nephilidae</taxon>
        <taxon>Trichonephila</taxon>
    </lineage>
</organism>
<proteinExistence type="predicted"/>
<dbReference type="OrthoDB" id="6510868at2759"/>
<sequence length="88" mass="10334">MRSHFKFLFCNGHGCSCCTKQLRWRQKEKSEKVQQGAIFKPRKKECRHSHLPYIETHPENEKVFTFFMKALSRSTITGVNRLASATNM</sequence>
<keyword evidence="2" id="KW-1185">Reference proteome</keyword>
<dbReference type="AlphaFoldDB" id="A0A8X6GTW2"/>
<dbReference type="EMBL" id="BMAO01003690">
    <property type="protein sequence ID" value="GFQ89593.1"/>
    <property type="molecule type" value="Genomic_DNA"/>
</dbReference>
<name>A0A8X6GTW2_TRICU</name>
<protein>
    <submittedName>
        <fullName evidence="1">Uncharacterized protein</fullName>
    </submittedName>
</protein>
<dbReference type="Proteomes" id="UP000887116">
    <property type="component" value="Unassembled WGS sequence"/>
</dbReference>
<accession>A0A8X6GTW2</accession>
<evidence type="ECO:0000313" key="1">
    <source>
        <dbReference type="EMBL" id="GFQ89593.1"/>
    </source>
</evidence>
<gene>
    <name evidence="1" type="ORF">TNCT_584271</name>
</gene>
<evidence type="ECO:0000313" key="2">
    <source>
        <dbReference type="Proteomes" id="UP000887116"/>
    </source>
</evidence>
<comment type="caution">
    <text evidence="1">The sequence shown here is derived from an EMBL/GenBank/DDBJ whole genome shotgun (WGS) entry which is preliminary data.</text>
</comment>